<proteinExistence type="predicted"/>
<feature type="compositionally biased region" description="Polar residues" evidence="1">
    <location>
        <begin position="36"/>
        <end position="56"/>
    </location>
</feature>
<gene>
    <name evidence="3" type="ORF">PROFUN_04860</name>
</gene>
<feature type="domain" description="Chromo" evidence="2">
    <location>
        <begin position="102"/>
        <end position="130"/>
    </location>
</feature>
<dbReference type="Gene3D" id="2.40.50.40">
    <property type="match status" value="1"/>
</dbReference>
<dbReference type="InParanoid" id="A0A2P6NF50"/>
<dbReference type="InterPro" id="IPR000953">
    <property type="entry name" value="Chromo/chromo_shadow_dom"/>
</dbReference>
<accession>A0A2P6NF50</accession>
<name>A0A2P6NF50_9EUKA</name>
<evidence type="ECO:0000313" key="4">
    <source>
        <dbReference type="Proteomes" id="UP000241769"/>
    </source>
</evidence>
<sequence>MQTTWKLLHTTSNLHYIPMLEDFWIGLSPDPVEPSVDNSTARDASSSEMETSSITQKELTSLYDKGAALRAQPSIVQQHANSFNGQKDPPPQPVMIENNKEYIVERIVDSQQQGCKHKYTEYLVKWQGYNLDPKNNEDRSQIQATAKMPSNTTCAILNLHRKRPRDKMKLCITN</sequence>
<reference evidence="3 4" key="1">
    <citation type="journal article" date="2018" name="Genome Biol. Evol.">
        <title>Multiple Roots of Fruiting Body Formation in Amoebozoa.</title>
        <authorList>
            <person name="Hillmann F."/>
            <person name="Forbes G."/>
            <person name="Novohradska S."/>
            <person name="Ferling I."/>
            <person name="Riege K."/>
            <person name="Groth M."/>
            <person name="Westermann M."/>
            <person name="Marz M."/>
            <person name="Spaller T."/>
            <person name="Winckler T."/>
            <person name="Schaap P."/>
            <person name="Glockner G."/>
        </authorList>
    </citation>
    <scope>NUCLEOTIDE SEQUENCE [LARGE SCALE GENOMIC DNA]</scope>
    <source>
        <strain evidence="3 4">Jena</strain>
    </source>
</reference>
<dbReference type="OrthoDB" id="433924at2759"/>
<dbReference type="Proteomes" id="UP000241769">
    <property type="component" value="Unassembled WGS sequence"/>
</dbReference>
<keyword evidence="4" id="KW-1185">Reference proteome</keyword>
<dbReference type="Pfam" id="PF00385">
    <property type="entry name" value="Chromo"/>
    <property type="match status" value="1"/>
</dbReference>
<dbReference type="SUPFAM" id="SSF54160">
    <property type="entry name" value="Chromo domain-like"/>
    <property type="match status" value="1"/>
</dbReference>
<dbReference type="InterPro" id="IPR016197">
    <property type="entry name" value="Chromo-like_dom_sf"/>
</dbReference>
<evidence type="ECO:0000259" key="2">
    <source>
        <dbReference type="PROSITE" id="PS50013"/>
    </source>
</evidence>
<comment type="caution">
    <text evidence="3">The sequence shown here is derived from an EMBL/GenBank/DDBJ whole genome shotgun (WGS) entry which is preliminary data.</text>
</comment>
<organism evidence="3 4">
    <name type="scientific">Planoprotostelium fungivorum</name>
    <dbReference type="NCBI Taxonomy" id="1890364"/>
    <lineage>
        <taxon>Eukaryota</taxon>
        <taxon>Amoebozoa</taxon>
        <taxon>Evosea</taxon>
        <taxon>Variosea</taxon>
        <taxon>Cavosteliida</taxon>
        <taxon>Cavosteliaceae</taxon>
        <taxon>Planoprotostelium</taxon>
    </lineage>
</organism>
<dbReference type="CDD" id="cd00024">
    <property type="entry name" value="CD_CSD"/>
    <property type="match status" value="1"/>
</dbReference>
<evidence type="ECO:0000256" key="1">
    <source>
        <dbReference type="SAM" id="MobiDB-lite"/>
    </source>
</evidence>
<dbReference type="AlphaFoldDB" id="A0A2P6NF50"/>
<dbReference type="PROSITE" id="PS50013">
    <property type="entry name" value="CHROMO_2"/>
    <property type="match status" value="1"/>
</dbReference>
<dbReference type="EMBL" id="MDYQ01000100">
    <property type="protein sequence ID" value="PRP82555.1"/>
    <property type="molecule type" value="Genomic_DNA"/>
</dbReference>
<protein>
    <submittedName>
        <fullName evidence="3">Retrotransposable element protein</fullName>
    </submittedName>
</protein>
<evidence type="ECO:0000313" key="3">
    <source>
        <dbReference type="EMBL" id="PRP82555.1"/>
    </source>
</evidence>
<dbReference type="InterPro" id="IPR023780">
    <property type="entry name" value="Chromo_domain"/>
</dbReference>
<feature type="region of interest" description="Disordered" evidence="1">
    <location>
        <begin position="34"/>
        <end position="56"/>
    </location>
</feature>